<name>A0A0F9FMD8_9ZZZZ</name>
<proteinExistence type="predicted"/>
<keyword evidence="1" id="KW-0812">Transmembrane</keyword>
<dbReference type="EMBL" id="LAZR01031971">
    <property type="protein sequence ID" value="KKL52227.1"/>
    <property type="molecule type" value="Genomic_DNA"/>
</dbReference>
<accession>A0A0F9FMD8</accession>
<evidence type="ECO:0000256" key="1">
    <source>
        <dbReference type="SAM" id="Phobius"/>
    </source>
</evidence>
<keyword evidence="1" id="KW-1133">Transmembrane helix</keyword>
<feature type="non-terminal residue" evidence="2">
    <location>
        <position position="94"/>
    </location>
</feature>
<dbReference type="AlphaFoldDB" id="A0A0F9FMD8"/>
<feature type="transmembrane region" description="Helical" evidence="1">
    <location>
        <begin position="54"/>
        <end position="74"/>
    </location>
</feature>
<sequence length="94" mass="10683">MQIDTIITTLSIIGFTSTVFYAMFRVSKFAFLLNLVILLAVVFFFSQGNQMVSIELYLVCPLILINTGLDLLYLTGHRVKSVLVIKINFEKCQE</sequence>
<keyword evidence="1" id="KW-0472">Membrane</keyword>
<feature type="transmembrane region" description="Helical" evidence="1">
    <location>
        <begin position="6"/>
        <end position="24"/>
    </location>
</feature>
<feature type="transmembrane region" description="Helical" evidence="1">
    <location>
        <begin position="31"/>
        <end position="48"/>
    </location>
</feature>
<evidence type="ECO:0000313" key="2">
    <source>
        <dbReference type="EMBL" id="KKL52227.1"/>
    </source>
</evidence>
<reference evidence="2" key="1">
    <citation type="journal article" date="2015" name="Nature">
        <title>Complex archaea that bridge the gap between prokaryotes and eukaryotes.</title>
        <authorList>
            <person name="Spang A."/>
            <person name="Saw J.H."/>
            <person name="Jorgensen S.L."/>
            <person name="Zaremba-Niedzwiedzka K."/>
            <person name="Martijn J."/>
            <person name="Lind A.E."/>
            <person name="van Eijk R."/>
            <person name="Schleper C."/>
            <person name="Guy L."/>
            <person name="Ettema T.J."/>
        </authorList>
    </citation>
    <scope>NUCLEOTIDE SEQUENCE</scope>
</reference>
<protein>
    <submittedName>
        <fullName evidence="2">Uncharacterized protein</fullName>
    </submittedName>
</protein>
<comment type="caution">
    <text evidence="2">The sequence shown here is derived from an EMBL/GenBank/DDBJ whole genome shotgun (WGS) entry which is preliminary data.</text>
</comment>
<organism evidence="2">
    <name type="scientific">marine sediment metagenome</name>
    <dbReference type="NCBI Taxonomy" id="412755"/>
    <lineage>
        <taxon>unclassified sequences</taxon>
        <taxon>metagenomes</taxon>
        <taxon>ecological metagenomes</taxon>
    </lineage>
</organism>
<gene>
    <name evidence="2" type="ORF">LCGC14_2287580</name>
</gene>